<feature type="compositionally biased region" description="Low complexity" evidence="1">
    <location>
        <begin position="683"/>
        <end position="695"/>
    </location>
</feature>
<comment type="caution">
    <text evidence="2">The sequence shown here is derived from an EMBL/GenBank/DDBJ whole genome shotgun (WGS) entry which is preliminary data.</text>
</comment>
<feature type="region of interest" description="Disordered" evidence="1">
    <location>
        <begin position="1"/>
        <end position="21"/>
    </location>
</feature>
<evidence type="ECO:0008006" key="4">
    <source>
        <dbReference type="Google" id="ProtNLM"/>
    </source>
</evidence>
<feature type="compositionally biased region" description="Basic residues" evidence="1">
    <location>
        <begin position="579"/>
        <end position="588"/>
    </location>
</feature>
<organism evidence="2 3">
    <name type="scientific">Triparma verrucosa</name>
    <dbReference type="NCBI Taxonomy" id="1606542"/>
    <lineage>
        <taxon>Eukaryota</taxon>
        <taxon>Sar</taxon>
        <taxon>Stramenopiles</taxon>
        <taxon>Ochrophyta</taxon>
        <taxon>Bolidophyceae</taxon>
        <taxon>Parmales</taxon>
        <taxon>Triparmaceae</taxon>
        <taxon>Triparma</taxon>
    </lineage>
</organism>
<evidence type="ECO:0000313" key="2">
    <source>
        <dbReference type="EMBL" id="GMI01523.1"/>
    </source>
</evidence>
<feature type="compositionally biased region" description="Low complexity" evidence="1">
    <location>
        <begin position="715"/>
        <end position="724"/>
    </location>
</feature>
<feature type="region of interest" description="Disordered" evidence="1">
    <location>
        <begin position="539"/>
        <end position="736"/>
    </location>
</feature>
<dbReference type="PANTHER" id="PTHR24216:SF65">
    <property type="entry name" value="PAXILLIN-LIKE PROTEIN 1"/>
    <property type="match status" value="1"/>
</dbReference>
<reference evidence="3" key="1">
    <citation type="journal article" date="2023" name="Commun. Biol.">
        <title>Genome analysis of Parmales, the sister group of diatoms, reveals the evolutionary specialization of diatoms from phago-mixotrophs to photoautotrophs.</title>
        <authorList>
            <person name="Ban H."/>
            <person name="Sato S."/>
            <person name="Yoshikawa S."/>
            <person name="Yamada K."/>
            <person name="Nakamura Y."/>
            <person name="Ichinomiya M."/>
            <person name="Sato N."/>
            <person name="Blanc-Mathieu R."/>
            <person name="Endo H."/>
            <person name="Kuwata A."/>
            <person name="Ogata H."/>
        </authorList>
    </citation>
    <scope>NUCLEOTIDE SEQUENCE [LARGE SCALE GENOMIC DNA]</scope>
    <source>
        <strain evidence="3">NIES 3699</strain>
    </source>
</reference>
<keyword evidence="3" id="KW-1185">Reference proteome</keyword>
<proteinExistence type="predicted"/>
<dbReference type="EMBL" id="BRXX01000268">
    <property type="protein sequence ID" value="GMI01523.1"/>
    <property type="molecule type" value="Genomic_DNA"/>
</dbReference>
<sequence length="884" mass="96147">MNVVRFPNREHSDDDSDPVSLSKPLFLVSRLTLPPSNPLNPPSNLPAHEEIDKPETKAPEYASPQTRMLLVDPSTETLSLVHPSLSFFTFVNKLENVSSVSRGIVEDRVVVRVLFWGACPALYISPKNEKETGAILNLLKGNLDSEIDRQPDRFRAEKAELCAPDANKGVKMETYESLTLELGESTISIYDSDSSGQPISFWGYDQMGLLSNDTDSKVRLHFDDGKSLIFSVSDVEKKKDLQNLIMGRASLPSLLSGGGERILQNNNYDKGVDLDSIIAEREFQALSDEPYDFSASAPAPSSKVVNELDRWSNVVKTVNHIPSPSATAISTFEGALCTCVKYDDKLGDGSLVVEFEGETNTRNTPTNTAIWKQLYFQVVMEPEEPTDEETKVNNPNVLLPSLHAFSSSHKRRVLFKIPLSNGCVVAGGKFNTAGMIIPKKFRFGVVTPQGTVVFGCSDSKAVSQWTSELTKCLTKDLRHYLTAYDASLLTSHLYSVISKDSCVGVLGDVALQIKVHVSKGSSNNSVEVDVLSSGVGRVVTDVGDEKKGRASSPKRPKNKRGSAKWNQVKGALGTGALRARPKSPKKKSPITEEVDDGGSTASGSTAKSNPAPPTHPKRKQSRKPSGGAGNVAHETHKHHSGPPPTPPRSVKGSEISDETKSAVLAPDPQKQSLDQRVGVKLHPASGSPPSAFSSGIPPPPSTLDPPESRSATPQTTNLTPAPTSTSPPSPDEPAKTFYRRLSKGSLSPSVLAAAVASTSITPQQPPEKVNLNNWMTLNSSSPYYVSIKSSSTDCVLTWSTSESSPPIGTTSLLKSTFDIIDVPEITISFEDGVDVLDDVVLKPEERVFGGKEEEEWCEEWVERVEEEVRETRRRRKLKEEEDKH</sequence>
<evidence type="ECO:0000256" key="1">
    <source>
        <dbReference type="SAM" id="MobiDB-lite"/>
    </source>
</evidence>
<name>A0A9W7F4W4_9STRA</name>
<evidence type="ECO:0000313" key="3">
    <source>
        <dbReference type="Proteomes" id="UP001165160"/>
    </source>
</evidence>
<feature type="compositionally biased region" description="Low complexity" evidence="1">
    <location>
        <begin position="597"/>
        <end position="606"/>
    </location>
</feature>
<accession>A0A9W7F4W4</accession>
<gene>
    <name evidence="2" type="ORF">TrVE_jg12110</name>
</gene>
<dbReference type="PANTHER" id="PTHR24216">
    <property type="entry name" value="PAXILLIN-RELATED"/>
    <property type="match status" value="1"/>
</dbReference>
<dbReference type="AlphaFoldDB" id="A0A9W7F4W4"/>
<protein>
    <recommendedName>
        <fullName evidence="4">PH domain-containing protein</fullName>
    </recommendedName>
</protein>
<feature type="compositionally biased region" description="Basic residues" evidence="1">
    <location>
        <begin position="552"/>
        <end position="562"/>
    </location>
</feature>
<dbReference type="Proteomes" id="UP001165160">
    <property type="component" value="Unassembled WGS sequence"/>
</dbReference>